<dbReference type="PANTHER" id="PTHR45138">
    <property type="entry name" value="REGULATORY COMPONENTS OF SENSORY TRANSDUCTION SYSTEM"/>
    <property type="match status" value="1"/>
</dbReference>
<dbReference type="PANTHER" id="PTHR45138:SF9">
    <property type="entry name" value="DIGUANYLATE CYCLASE DGCM-RELATED"/>
    <property type="match status" value="1"/>
</dbReference>
<proteinExistence type="predicted"/>
<dbReference type="SMART" id="SM00267">
    <property type="entry name" value="GGDEF"/>
    <property type="match status" value="1"/>
</dbReference>
<name>A0A5C8KXC3_9GAMM</name>
<accession>A0A5C8KXC3</accession>
<keyword evidence="8" id="KW-1185">Reference proteome</keyword>
<dbReference type="Proteomes" id="UP000321248">
    <property type="component" value="Unassembled WGS sequence"/>
</dbReference>
<dbReference type="OrthoDB" id="9803824at2"/>
<reference evidence="7 8" key="1">
    <citation type="submission" date="2019-08" db="EMBL/GenBank/DDBJ databases">
        <authorList>
            <person name="Karlyshev A.V."/>
        </authorList>
    </citation>
    <scope>NUCLEOTIDE SEQUENCE [LARGE SCALE GENOMIC DNA]</scope>
    <source>
        <strain evidence="7 8">Alg18-2.2</strain>
    </source>
</reference>
<evidence type="ECO:0000256" key="4">
    <source>
        <dbReference type="SAM" id="MobiDB-lite"/>
    </source>
</evidence>
<comment type="caution">
    <text evidence="7">The sequence shown here is derived from an EMBL/GenBank/DDBJ whole genome shotgun (WGS) entry which is preliminary data.</text>
</comment>
<dbReference type="PROSITE" id="PS50887">
    <property type="entry name" value="GGDEF"/>
    <property type="match status" value="1"/>
</dbReference>
<evidence type="ECO:0000313" key="8">
    <source>
        <dbReference type="Proteomes" id="UP000321248"/>
    </source>
</evidence>
<feature type="transmembrane region" description="Helical" evidence="5">
    <location>
        <begin position="94"/>
        <end position="112"/>
    </location>
</feature>
<feature type="transmembrane region" description="Helical" evidence="5">
    <location>
        <begin position="246"/>
        <end position="265"/>
    </location>
</feature>
<protein>
    <recommendedName>
        <fullName evidence="2">diguanylate cyclase</fullName>
        <ecNumber evidence="2">2.7.7.65</ecNumber>
    </recommendedName>
</protein>
<dbReference type="NCBIfam" id="TIGR00254">
    <property type="entry name" value="GGDEF"/>
    <property type="match status" value="1"/>
</dbReference>
<feature type="transmembrane region" description="Helical" evidence="5">
    <location>
        <begin position="152"/>
        <end position="173"/>
    </location>
</feature>
<dbReference type="Pfam" id="PF00990">
    <property type="entry name" value="GGDEF"/>
    <property type="match status" value="1"/>
</dbReference>
<dbReference type="AlphaFoldDB" id="A0A5C8KXC3"/>
<feature type="compositionally biased region" description="Low complexity" evidence="4">
    <location>
        <begin position="22"/>
        <end position="38"/>
    </location>
</feature>
<evidence type="ECO:0000313" key="7">
    <source>
        <dbReference type="EMBL" id="TXK65048.1"/>
    </source>
</evidence>
<organism evidence="7 8">
    <name type="scientific">Alkalisalibacterium limincola</name>
    <dbReference type="NCBI Taxonomy" id="2699169"/>
    <lineage>
        <taxon>Bacteria</taxon>
        <taxon>Pseudomonadati</taxon>
        <taxon>Pseudomonadota</taxon>
        <taxon>Gammaproteobacteria</taxon>
        <taxon>Lysobacterales</taxon>
        <taxon>Lysobacteraceae</taxon>
        <taxon>Alkalisalibacterium</taxon>
    </lineage>
</organism>
<dbReference type="EMBL" id="VRTS01000002">
    <property type="protein sequence ID" value="TXK65048.1"/>
    <property type="molecule type" value="Genomic_DNA"/>
</dbReference>
<gene>
    <name evidence="7" type="ORF">FU658_04450</name>
</gene>
<comment type="cofactor">
    <cofactor evidence="1">
        <name>Mg(2+)</name>
        <dbReference type="ChEBI" id="CHEBI:18420"/>
    </cofactor>
</comment>
<keyword evidence="5" id="KW-1133">Transmembrane helix</keyword>
<evidence type="ECO:0000256" key="5">
    <source>
        <dbReference type="SAM" id="Phobius"/>
    </source>
</evidence>
<dbReference type="InterPro" id="IPR043128">
    <property type="entry name" value="Rev_trsase/Diguanyl_cyclase"/>
</dbReference>
<feature type="domain" description="GGDEF" evidence="6">
    <location>
        <begin position="304"/>
        <end position="437"/>
    </location>
</feature>
<dbReference type="InterPro" id="IPR050469">
    <property type="entry name" value="Diguanylate_Cyclase"/>
</dbReference>
<dbReference type="EC" id="2.7.7.65" evidence="2"/>
<evidence type="ECO:0000256" key="1">
    <source>
        <dbReference type="ARBA" id="ARBA00001946"/>
    </source>
</evidence>
<feature type="transmembrane region" description="Helical" evidence="5">
    <location>
        <begin position="124"/>
        <end position="145"/>
    </location>
</feature>
<dbReference type="CDD" id="cd01949">
    <property type="entry name" value="GGDEF"/>
    <property type="match status" value="1"/>
</dbReference>
<dbReference type="InterPro" id="IPR029787">
    <property type="entry name" value="Nucleotide_cyclase"/>
</dbReference>
<dbReference type="Gene3D" id="3.30.70.270">
    <property type="match status" value="1"/>
</dbReference>
<evidence type="ECO:0000259" key="6">
    <source>
        <dbReference type="PROSITE" id="PS50887"/>
    </source>
</evidence>
<comment type="catalytic activity">
    <reaction evidence="3">
        <text>2 GTP = 3',3'-c-di-GMP + 2 diphosphate</text>
        <dbReference type="Rhea" id="RHEA:24898"/>
        <dbReference type="ChEBI" id="CHEBI:33019"/>
        <dbReference type="ChEBI" id="CHEBI:37565"/>
        <dbReference type="ChEBI" id="CHEBI:58805"/>
        <dbReference type="EC" id="2.7.7.65"/>
    </reaction>
</comment>
<sequence>MRRWCCWASTPGHASRCTMCAGPRPRSSPSSPHGSPGRACRDRIAASCSAMLGKSGRSEERLSSLGETLHDVARSLSQRPDEIMLDVGAGGERVIAGLRIVLVLILMLLPVANYLGDGSLEESLAGFFGASIALAFSLVWLWMAGQRRRFQWLPFLTGAVDISLVTLVLFLLMRIDVAAALNSQVVFACYLLAIMITAMKNDGRATLLIGSLAMLQYAGMALLVFTTHAPEQLVSPEYGIVSTGTQVQRLIIIGITTVLTLVVVFRIQRLVELSGTDGLTGLPNRSHLKLRVPELIENARRDGMTLTMGLVDLDRFKRINEDHGHRTGDRALRHVTDVLRRTLDQHSVIIRIGGEEFMVLMPMPMGPAWEHMEHLRMAVEERPFVPEPGLPPETLTISAGLAAFPHDAADVSNLMKRADERLHRAKADGRNRVVARD</sequence>
<dbReference type="SUPFAM" id="SSF55073">
    <property type="entry name" value="Nucleotide cyclase"/>
    <property type="match status" value="1"/>
</dbReference>
<dbReference type="InterPro" id="IPR000160">
    <property type="entry name" value="GGDEF_dom"/>
</dbReference>
<dbReference type="FunFam" id="3.30.70.270:FF:000001">
    <property type="entry name" value="Diguanylate cyclase domain protein"/>
    <property type="match status" value="1"/>
</dbReference>
<dbReference type="GO" id="GO:0052621">
    <property type="term" value="F:diguanylate cyclase activity"/>
    <property type="evidence" value="ECO:0007669"/>
    <property type="project" value="UniProtKB-EC"/>
</dbReference>
<feature type="transmembrane region" description="Helical" evidence="5">
    <location>
        <begin position="179"/>
        <end position="198"/>
    </location>
</feature>
<keyword evidence="5" id="KW-0472">Membrane</keyword>
<evidence type="ECO:0000256" key="3">
    <source>
        <dbReference type="ARBA" id="ARBA00034247"/>
    </source>
</evidence>
<evidence type="ECO:0000256" key="2">
    <source>
        <dbReference type="ARBA" id="ARBA00012528"/>
    </source>
</evidence>
<feature type="region of interest" description="Disordered" evidence="4">
    <location>
        <begin position="20"/>
        <end position="39"/>
    </location>
</feature>
<keyword evidence="5" id="KW-0812">Transmembrane</keyword>
<feature type="transmembrane region" description="Helical" evidence="5">
    <location>
        <begin position="205"/>
        <end position="226"/>
    </location>
</feature>